<gene>
    <name evidence="2" type="ORF">ODALV1_LOCUS1818</name>
</gene>
<proteinExistence type="predicted"/>
<protein>
    <submittedName>
        <fullName evidence="2">Uncharacterized protein</fullName>
    </submittedName>
</protein>
<evidence type="ECO:0000313" key="3">
    <source>
        <dbReference type="Proteomes" id="UP001642540"/>
    </source>
</evidence>
<evidence type="ECO:0000313" key="2">
    <source>
        <dbReference type="EMBL" id="CAL8071651.1"/>
    </source>
</evidence>
<feature type="compositionally biased region" description="Basic and acidic residues" evidence="1">
    <location>
        <begin position="229"/>
        <end position="242"/>
    </location>
</feature>
<dbReference type="EMBL" id="CAXLJM020000006">
    <property type="protein sequence ID" value="CAL8071651.1"/>
    <property type="molecule type" value="Genomic_DNA"/>
</dbReference>
<accession>A0ABP1PN00</accession>
<feature type="region of interest" description="Disordered" evidence="1">
    <location>
        <begin position="1"/>
        <end position="30"/>
    </location>
</feature>
<dbReference type="Proteomes" id="UP001642540">
    <property type="component" value="Unassembled WGS sequence"/>
</dbReference>
<organism evidence="2 3">
    <name type="scientific">Orchesella dallaii</name>
    <dbReference type="NCBI Taxonomy" id="48710"/>
    <lineage>
        <taxon>Eukaryota</taxon>
        <taxon>Metazoa</taxon>
        <taxon>Ecdysozoa</taxon>
        <taxon>Arthropoda</taxon>
        <taxon>Hexapoda</taxon>
        <taxon>Collembola</taxon>
        <taxon>Entomobryomorpha</taxon>
        <taxon>Entomobryoidea</taxon>
        <taxon>Orchesellidae</taxon>
        <taxon>Orchesellinae</taxon>
        <taxon>Orchesella</taxon>
    </lineage>
</organism>
<keyword evidence="3" id="KW-1185">Reference proteome</keyword>
<evidence type="ECO:0000256" key="1">
    <source>
        <dbReference type="SAM" id="MobiDB-lite"/>
    </source>
</evidence>
<feature type="region of interest" description="Disordered" evidence="1">
    <location>
        <begin position="229"/>
        <end position="248"/>
    </location>
</feature>
<reference evidence="2 3" key="1">
    <citation type="submission" date="2024-08" db="EMBL/GenBank/DDBJ databases">
        <authorList>
            <person name="Cucini C."/>
            <person name="Frati F."/>
        </authorList>
    </citation>
    <scope>NUCLEOTIDE SEQUENCE [LARGE SCALE GENOMIC DNA]</scope>
</reference>
<name>A0ABP1PN00_9HEXA</name>
<sequence length="302" mass="33610">MSSNQLGTTENIGNVPQLSPRGTDSSGLEVTNDSLTYVGGIEYQKLNAGNRILVYPPGSQINSEDLHQGDSHCDMFHQQASYNLTNQPFNRSTILGTGTGPMCSRFHFHPVLYPPHLYCPGPPNNSLTYRRHPLDPLLMIPTPDGRWEVYHTDDVHSSMLSVTAFMDLGNEFSTVPILPVYSSQQGQSGDKQEQFHPINITQPSHQYPSCSPILEEPDAEMLERMSDNEKASTVDEAVKNKESSQQSDEILVSTKIGNTKRSIKNTYIDEQRGNGDAGWSLEKCMDRFLSQGAKADDQEDKM</sequence>
<comment type="caution">
    <text evidence="2">The sequence shown here is derived from an EMBL/GenBank/DDBJ whole genome shotgun (WGS) entry which is preliminary data.</text>
</comment>